<dbReference type="InterPro" id="IPR036397">
    <property type="entry name" value="RNaseH_sf"/>
</dbReference>
<evidence type="ECO:0000313" key="2">
    <source>
        <dbReference type="EMBL" id="OHA07520.1"/>
    </source>
</evidence>
<name>A0A1G2L7J2_9BACT</name>
<dbReference type="InterPro" id="IPR038717">
    <property type="entry name" value="Tc1-like_DDE_dom"/>
</dbReference>
<reference evidence="2 3" key="1">
    <citation type="journal article" date="2016" name="Nat. Commun.">
        <title>Thousands of microbial genomes shed light on interconnected biogeochemical processes in an aquifer system.</title>
        <authorList>
            <person name="Anantharaman K."/>
            <person name="Brown C.T."/>
            <person name="Hug L.A."/>
            <person name="Sharon I."/>
            <person name="Castelle C.J."/>
            <person name="Probst A.J."/>
            <person name="Thomas B.C."/>
            <person name="Singh A."/>
            <person name="Wilkins M.J."/>
            <person name="Karaoz U."/>
            <person name="Brodie E.L."/>
            <person name="Williams K.H."/>
            <person name="Hubbard S.S."/>
            <person name="Banfield J.F."/>
        </authorList>
    </citation>
    <scope>NUCLEOTIDE SEQUENCE [LARGE SCALE GENOMIC DNA]</scope>
</reference>
<proteinExistence type="predicted"/>
<evidence type="ECO:0000313" key="3">
    <source>
        <dbReference type="Proteomes" id="UP000177982"/>
    </source>
</evidence>
<dbReference type="EMBL" id="MHQO01000008">
    <property type="protein sequence ID" value="OHA07520.1"/>
    <property type="molecule type" value="Genomic_DNA"/>
</dbReference>
<accession>A0A1G2L7J2</accession>
<organism evidence="2 3">
    <name type="scientific">Candidatus Sungbacteria bacterium RIFCSPLOWO2_01_FULL_47_10</name>
    <dbReference type="NCBI Taxonomy" id="1802276"/>
    <lineage>
        <taxon>Bacteria</taxon>
        <taxon>Candidatus Sungiibacteriota</taxon>
    </lineage>
</organism>
<dbReference type="GO" id="GO:0003676">
    <property type="term" value="F:nucleic acid binding"/>
    <property type="evidence" value="ECO:0007669"/>
    <property type="project" value="InterPro"/>
</dbReference>
<dbReference type="Proteomes" id="UP000177982">
    <property type="component" value="Unassembled WGS sequence"/>
</dbReference>
<comment type="caution">
    <text evidence="2">The sequence shown here is derived from an EMBL/GenBank/DDBJ whole genome shotgun (WGS) entry which is preliminary data.</text>
</comment>
<protein>
    <recommendedName>
        <fullName evidence="1">Tc1-like transposase DDE domain-containing protein</fullName>
    </recommendedName>
</protein>
<gene>
    <name evidence="2" type="ORF">A2934_03675</name>
</gene>
<dbReference type="Pfam" id="PF13358">
    <property type="entry name" value="DDE_3"/>
    <property type="match status" value="1"/>
</dbReference>
<sequence length="120" mass="14084">MDSHDFIDLLKDVKVEMKGRKLLLVWDGLLAHRSKTVRGYIQSQKRWLRVERYPAYAPELNPVELLWSPMKTKDLSRATQRIIAPKTDHSEIVQKNTEQYTALEKLFTESRSVKLSEESQ</sequence>
<dbReference type="Gene3D" id="3.30.420.10">
    <property type="entry name" value="Ribonuclease H-like superfamily/Ribonuclease H"/>
    <property type="match status" value="1"/>
</dbReference>
<evidence type="ECO:0000259" key="1">
    <source>
        <dbReference type="Pfam" id="PF13358"/>
    </source>
</evidence>
<feature type="domain" description="Tc1-like transposase DDE" evidence="1">
    <location>
        <begin position="2"/>
        <end position="76"/>
    </location>
</feature>
<dbReference type="AlphaFoldDB" id="A0A1G2L7J2"/>